<keyword evidence="1" id="KW-0472">Membrane</keyword>
<dbReference type="AlphaFoldDB" id="A0A1L9RNS4"/>
<proteinExistence type="predicted"/>
<dbReference type="EMBL" id="KV878211">
    <property type="protein sequence ID" value="OJJ36523.1"/>
    <property type="molecule type" value="Genomic_DNA"/>
</dbReference>
<keyword evidence="1" id="KW-1133">Transmembrane helix</keyword>
<feature type="transmembrane region" description="Helical" evidence="1">
    <location>
        <begin position="105"/>
        <end position="124"/>
    </location>
</feature>
<evidence type="ECO:0000313" key="3">
    <source>
        <dbReference type="Proteomes" id="UP000184383"/>
    </source>
</evidence>
<dbReference type="STRING" id="1073089.A0A1L9RNS4"/>
<reference evidence="3" key="1">
    <citation type="journal article" date="2017" name="Genome Biol.">
        <title>Comparative genomics reveals high biological diversity and specific adaptations in the industrially and medically important fungal genus Aspergillus.</title>
        <authorList>
            <person name="de Vries R.P."/>
            <person name="Riley R."/>
            <person name="Wiebenga A."/>
            <person name="Aguilar-Osorio G."/>
            <person name="Amillis S."/>
            <person name="Uchima C.A."/>
            <person name="Anderluh G."/>
            <person name="Asadollahi M."/>
            <person name="Askin M."/>
            <person name="Barry K."/>
            <person name="Battaglia E."/>
            <person name="Bayram O."/>
            <person name="Benocci T."/>
            <person name="Braus-Stromeyer S.A."/>
            <person name="Caldana C."/>
            <person name="Canovas D."/>
            <person name="Cerqueira G.C."/>
            <person name="Chen F."/>
            <person name="Chen W."/>
            <person name="Choi C."/>
            <person name="Clum A."/>
            <person name="Dos Santos R.A."/>
            <person name="Damasio A.R."/>
            <person name="Diallinas G."/>
            <person name="Emri T."/>
            <person name="Fekete E."/>
            <person name="Flipphi M."/>
            <person name="Freyberg S."/>
            <person name="Gallo A."/>
            <person name="Gournas C."/>
            <person name="Habgood R."/>
            <person name="Hainaut M."/>
            <person name="Harispe M.L."/>
            <person name="Henrissat B."/>
            <person name="Hilden K.S."/>
            <person name="Hope R."/>
            <person name="Hossain A."/>
            <person name="Karabika E."/>
            <person name="Karaffa L."/>
            <person name="Karanyi Z."/>
            <person name="Krasevec N."/>
            <person name="Kuo A."/>
            <person name="Kusch H."/>
            <person name="LaButti K."/>
            <person name="Lagendijk E.L."/>
            <person name="Lapidus A."/>
            <person name="Levasseur A."/>
            <person name="Lindquist E."/>
            <person name="Lipzen A."/>
            <person name="Logrieco A.F."/>
            <person name="MacCabe A."/>
            <person name="Maekelae M.R."/>
            <person name="Malavazi I."/>
            <person name="Melin P."/>
            <person name="Meyer V."/>
            <person name="Mielnichuk N."/>
            <person name="Miskei M."/>
            <person name="Molnar A.P."/>
            <person name="Mule G."/>
            <person name="Ngan C.Y."/>
            <person name="Orejas M."/>
            <person name="Orosz E."/>
            <person name="Ouedraogo J.P."/>
            <person name="Overkamp K.M."/>
            <person name="Park H.-S."/>
            <person name="Perrone G."/>
            <person name="Piumi F."/>
            <person name="Punt P.J."/>
            <person name="Ram A.F."/>
            <person name="Ramon A."/>
            <person name="Rauscher S."/>
            <person name="Record E."/>
            <person name="Riano-Pachon D.M."/>
            <person name="Robert V."/>
            <person name="Roehrig J."/>
            <person name="Ruller R."/>
            <person name="Salamov A."/>
            <person name="Salih N.S."/>
            <person name="Samson R.A."/>
            <person name="Sandor E."/>
            <person name="Sanguinetti M."/>
            <person name="Schuetze T."/>
            <person name="Sepcic K."/>
            <person name="Shelest E."/>
            <person name="Sherlock G."/>
            <person name="Sophianopoulou V."/>
            <person name="Squina F.M."/>
            <person name="Sun H."/>
            <person name="Susca A."/>
            <person name="Todd R.B."/>
            <person name="Tsang A."/>
            <person name="Unkles S.E."/>
            <person name="van de Wiele N."/>
            <person name="van Rossen-Uffink D."/>
            <person name="Oliveira J.V."/>
            <person name="Vesth T.C."/>
            <person name="Visser J."/>
            <person name="Yu J.-H."/>
            <person name="Zhou M."/>
            <person name="Andersen M.R."/>
            <person name="Archer D.B."/>
            <person name="Baker S.E."/>
            <person name="Benoit I."/>
            <person name="Brakhage A.A."/>
            <person name="Braus G.H."/>
            <person name="Fischer R."/>
            <person name="Frisvad J.C."/>
            <person name="Goldman G.H."/>
            <person name="Houbraken J."/>
            <person name="Oakley B."/>
            <person name="Pocsi I."/>
            <person name="Scazzocchio C."/>
            <person name="Seiboth B."/>
            <person name="vanKuyk P.A."/>
            <person name="Wortman J."/>
            <person name="Dyer P.S."/>
            <person name="Grigoriev I.V."/>
        </authorList>
    </citation>
    <scope>NUCLEOTIDE SEQUENCE [LARGE SCALE GENOMIC DNA]</scope>
    <source>
        <strain evidence="3">DTO 134E9</strain>
    </source>
</reference>
<keyword evidence="3" id="KW-1185">Reference proteome</keyword>
<dbReference type="Proteomes" id="UP000184383">
    <property type="component" value="Unassembled WGS sequence"/>
</dbReference>
<dbReference type="OrthoDB" id="1523883at2759"/>
<sequence length="171" mass="18603">MASGLIFDPIQLLRVAPLATSTGSLVYATSELLHNHSFLQPSIRKDPSKVKALPTWYSYVFNRGVMIVLTLNLGTISASAANILLDRRRLGASITGLNSLSRTTFYWAGLVAAIGHLVFVPWVAGPVQRIVEDEGENAPGEMEKWLGVHKVRMLVADFPAWLAFIGAAMLA</sequence>
<accession>A0A1L9RNS4</accession>
<evidence type="ECO:0008006" key="4">
    <source>
        <dbReference type="Google" id="ProtNLM"/>
    </source>
</evidence>
<name>A0A1L9RNS4_ASPWE</name>
<dbReference type="GeneID" id="63746404"/>
<evidence type="ECO:0000313" key="2">
    <source>
        <dbReference type="EMBL" id="OJJ36523.1"/>
    </source>
</evidence>
<dbReference type="VEuPathDB" id="FungiDB:ASPWEDRAFT_170039"/>
<dbReference type="RefSeq" id="XP_040690199.1">
    <property type="nucleotide sequence ID" value="XM_040830556.1"/>
</dbReference>
<feature type="transmembrane region" description="Helical" evidence="1">
    <location>
        <begin position="64"/>
        <end position="85"/>
    </location>
</feature>
<evidence type="ECO:0000256" key="1">
    <source>
        <dbReference type="SAM" id="Phobius"/>
    </source>
</evidence>
<keyword evidence="1" id="KW-0812">Transmembrane</keyword>
<gene>
    <name evidence="2" type="ORF">ASPWEDRAFT_170039</name>
</gene>
<organism evidence="2 3">
    <name type="scientific">Aspergillus wentii DTO 134E9</name>
    <dbReference type="NCBI Taxonomy" id="1073089"/>
    <lineage>
        <taxon>Eukaryota</taxon>
        <taxon>Fungi</taxon>
        <taxon>Dikarya</taxon>
        <taxon>Ascomycota</taxon>
        <taxon>Pezizomycotina</taxon>
        <taxon>Eurotiomycetes</taxon>
        <taxon>Eurotiomycetidae</taxon>
        <taxon>Eurotiales</taxon>
        <taxon>Aspergillaceae</taxon>
        <taxon>Aspergillus</taxon>
        <taxon>Aspergillus subgen. Cremei</taxon>
    </lineage>
</organism>
<protein>
    <recommendedName>
        <fullName evidence="4">Integral membrane protein</fullName>
    </recommendedName>
</protein>